<comment type="function">
    <text evidence="6">Catalyzes the condensation of 2 ATP molecules into cyclic di-AMP (c-di-AMP), a second messenger used to regulate differing processes in different bacteria.</text>
</comment>
<protein>
    <recommendedName>
        <fullName evidence="6">Diadenylate cyclase</fullName>
        <shortName evidence="6">DAC</shortName>
        <ecNumber evidence="6">2.7.7.85</ecNumber>
    </recommendedName>
    <alternativeName>
        <fullName evidence="6">Cyclic-di-AMP synthase</fullName>
        <shortName evidence="6">c-di-AMP synthase</shortName>
    </alternativeName>
</protein>
<keyword evidence="9" id="KW-1185">Reference proteome</keyword>
<dbReference type="Gene3D" id="3.40.1700.10">
    <property type="entry name" value="DNA integrity scanning protein, DisA, N-terminal domain"/>
    <property type="match status" value="1"/>
</dbReference>
<dbReference type="PANTHER" id="PTHR34185:SF2">
    <property type="entry name" value="CYCLIC DI-AMP SYNTHASE CDAS"/>
    <property type="match status" value="1"/>
</dbReference>
<reference evidence="8 9" key="1">
    <citation type="submission" date="2018-06" db="EMBL/GenBank/DDBJ databases">
        <title>Thermoflavimicrobium daqus sp. nov., a thermophilic microbe isolated from Moutai-flavour Daqu.</title>
        <authorList>
            <person name="Wang X."/>
            <person name="Zhou H."/>
        </authorList>
    </citation>
    <scope>NUCLEOTIDE SEQUENCE [LARGE SCALE GENOMIC DNA]</scope>
    <source>
        <strain evidence="8 9">FBKL4.011</strain>
    </source>
</reference>
<comment type="caution">
    <text evidence="8">The sequence shown here is derived from an EMBL/GenBank/DDBJ whole genome shotgun (WGS) entry which is preliminary data.</text>
</comment>
<dbReference type="GO" id="GO:0005524">
    <property type="term" value="F:ATP binding"/>
    <property type="evidence" value="ECO:0007669"/>
    <property type="project" value="UniProtKB-UniRule"/>
</dbReference>
<dbReference type="InterPro" id="IPR034693">
    <property type="entry name" value="CdaS"/>
</dbReference>
<reference evidence="8 9" key="2">
    <citation type="submission" date="2018-06" db="EMBL/GenBank/DDBJ databases">
        <authorList>
            <person name="Zhirakovskaya E."/>
        </authorList>
    </citation>
    <scope>NUCLEOTIDE SEQUENCE [LARGE SCALE GENOMIC DNA]</scope>
    <source>
        <strain evidence="8 9">FBKL4.011</strain>
    </source>
</reference>
<evidence type="ECO:0000256" key="4">
    <source>
        <dbReference type="ARBA" id="ARBA00022741"/>
    </source>
</evidence>
<evidence type="ECO:0000256" key="1">
    <source>
        <dbReference type="ARBA" id="ARBA00000877"/>
    </source>
</evidence>
<accession>A0A364K826</accession>
<dbReference type="AlphaFoldDB" id="A0A364K826"/>
<dbReference type="InterPro" id="IPR053472">
    <property type="entry name" value="DAC_CdaS-like"/>
</dbReference>
<evidence type="ECO:0000313" key="8">
    <source>
        <dbReference type="EMBL" id="RAL26456.1"/>
    </source>
</evidence>
<dbReference type="RefSeq" id="WP_113658140.1">
    <property type="nucleotide sequence ID" value="NZ_KZ845664.1"/>
</dbReference>
<dbReference type="SUPFAM" id="SSF143597">
    <property type="entry name" value="YojJ-like"/>
    <property type="match status" value="1"/>
</dbReference>
<keyword evidence="6" id="KW-0812">Transmembrane</keyword>
<keyword evidence="6" id="KW-0472">Membrane</keyword>
<dbReference type="GO" id="GO:0006171">
    <property type="term" value="P:cAMP biosynthetic process"/>
    <property type="evidence" value="ECO:0007669"/>
    <property type="project" value="InterPro"/>
</dbReference>
<dbReference type="InterPro" id="IPR050338">
    <property type="entry name" value="DisA"/>
</dbReference>
<dbReference type="Proteomes" id="UP000251213">
    <property type="component" value="Unassembled WGS sequence"/>
</dbReference>
<dbReference type="InterPro" id="IPR036888">
    <property type="entry name" value="DNA_integrity_DisA_N_sf"/>
</dbReference>
<dbReference type="EC" id="2.7.7.85" evidence="6"/>
<keyword evidence="6" id="KW-1133">Transmembrane helix</keyword>
<comment type="similarity">
    <text evidence="6">Belongs to the adenylate cyclase family. DacB/CdaS subfamily.</text>
</comment>
<dbReference type="Gene3D" id="1.10.287.770">
    <property type="entry name" value="YojJ-like"/>
    <property type="match status" value="1"/>
</dbReference>
<gene>
    <name evidence="6" type="primary">dacB</name>
    <name evidence="8" type="ORF">DL897_05550</name>
</gene>
<evidence type="ECO:0000256" key="5">
    <source>
        <dbReference type="ARBA" id="ARBA00022840"/>
    </source>
</evidence>
<comment type="catalytic activity">
    <reaction evidence="1 6">
        <text>2 ATP = 3',3'-c-di-AMP + 2 diphosphate</text>
        <dbReference type="Rhea" id="RHEA:35655"/>
        <dbReference type="ChEBI" id="CHEBI:30616"/>
        <dbReference type="ChEBI" id="CHEBI:33019"/>
        <dbReference type="ChEBI" id="CHEBI:71500"/>
        <dbReference type="EC" id="2.7.7.85"/>
    </reaction>
</comment>
<keyword evidence="6" id="KW-1003">Cell membrane</keyword>
<evidence type="ECO:0000256" key="2">
    <source>
        <dbReference type="ARBA" id="ARBA00022679"/>
    </source>
</evidence>
<sequence length="205" mass="22748">MDSEKIELDSSMKLQVKQYMKQIKTDIDQMLQDIDQKEICILCELERIKKIYNKMQKSAASFYLQAYLSPFTDHHLILSSALQSLSAQKHGALIVIQREDHLDPFIHNGTPVNAILSSFLLESIFYPGSPLHDGAVLVRNNLIVSAGNVLPLSSLATTDSNIGMRHRAALGLSELSDALILVVSEETGTTSFAFKGELYPIDSPE</sequence>
<dbReference type="PANTHER" id="PTHR34185">
    <property type="entry name" value="DIADENYLATE CYCLASE"/>
    <property type="match status" value="1"/>
</dbReference>
<dbReference type="NCBIfam" id="NF038328">
    <property type="entry name" value="c-di-AMP_CdaS"/>
    <property type="match status" value="1"/>
</dbReference>
<evidence type="ECO:0000256" key="3">
    <source>
        <dbReference type="ARBA" id="ARBA00022695"/>
    </source>
</evidence>
<dbReference type="Pfam" id="PF10372">
    <property type="entry name" value="CdaS_N"/>
    <property type="match status" value="1"/>
</dbReference>
<dbReference type="EMBL" id="QJKK01000002">
    <property type="protein sequence ID" value="RAL26456.1"/>
    <property type="molecule type" value="Genomic_DNA"/>
</dbReference>
<evidence type="ECO:0000256" key="6">
    <source>
        <dbReference type="HAMAP-Rule" id="MF_00838"/>
    </source>
</evidence>
<dbReference type="HAMAP" id="MF_00838">
    <property type="entry name" value="DacB"/>
    <property type="match status" value="1"/>
</dbReference>
<organism evidence="8 9">
    <name type="scientific">Thermoflavimicrobium daqui</name>
    <dbReference type="NCBI Taxonomy" id="2137476"/>
    <lineage>
        <taxon>Bacteria</taxon>
        <taxon>Bacillati</taxon>
        <taxon>Bacillota</taxon>
        <taxon>Bacilli</taxon>
        <taxon>Bacillales</taxon>
        <taxon>Thermoactinomycetaceae</taxon>
        <taxon>Thermoflavimicrobium</taxon>
    </lineage>
</organism>
<evidence type="ECO:0000259" key="7">
    <source>
        <dbReference type="PROSITE" id="PS51794"/>
    </source>
</evidence>
<comment type="subunit">
    <text evidence="6">Probably oligomerizes.</text>
</comment>
<keyword evidence="2 6" id="KW-0808">Transferase</keyword>
<proteinExistence type="inferred from homology"/>
<keyword evidence="5 6" id="KW-0067">ATP-binding</keyword>
<dbReference type="InterPro" id="IPR019457">
    <property type="entry name" value="CdaS_N"/>
</dbReference>
<keyword evidence="4 6" id="KW-0547">Nucleotide-binding</keyword>
<keyword evidence="3 6" id="KW-0548">Nucleotidyltransferase</keyword>
<dbReference type="GO" id="GO:0004016">
    <property type="term" value="F:adenylate cyclase activity"/>
    <property type="evidence" value="ECO:0007669"/>
    <property type="project" value="UniProtKB-UniRule"/>
</dbReference>
<evidence type="ECO:0000313" key="9">
    <source>
        <dbReference type="Proteomes" id="UP000251213"/>
    </source>
</evidence>
<dbReference type="InterPro" id="IPR003390">
    <property type="entry name" value="DNA_integrity_scan_DisA_N"/>
</dbReference>
<name>A0A364K826_9BACL</name>
<dbReference type="OrthoDB" id="9807385at2"/>
<dbReference type="Pfam" id="PF02457">
    <property type="entry name" value="DAC"/>
    <property type="match status" value="1"/>
</dbReference>
<dbReference type="GO" id="GO:0106408">
    <property type="term" value="F:diadenylate cyclase activity"/>
    <property type="evidence" value="ECO:0007669"/>
    <property type="project" value="UniProtKB-EC"/>
</dbReference>
<feature type="domain" description="DAC" evidence="7">
    <location>
        <begin position="56"/>
        <end position="204"/>
    </location>
</feature>
<dbReference type="PROSITE" id="PS51794">
    <property type="entry name" value="DAC"/>
    <property type="match status" value="1"/>
</dbReference>